<keyword evidence="9" id="KW-1185">Reference proteome</keyword>
<sequence>MDSGTSASGKKDVKTSVSVYSDYIWNRVRSFFPATSSVFHSSLLAGFSNFYGGTAVHLTKCRRRKTCLPLPLPNSATIPLSSTDASESSRIIVVLEDIVEHIFLNLHYIQKNLEFWQSKAEESNARQAYFMICERGPRAFFNGTIQLIRDCVGDGSGKQHTYSLASSYISERLTVLTSLRCFLATFLAQIYMEVDIAGHDLINDPEKSMSSLLVKINDLFLELDTSIARFHAKRQNDYSSEGSYSFSLMLEKLPEVNQGGSHWTSCEIQDAINFINQNLQNLESYLSRIVMNHKRPKRATLHWMSYTCGIVGISICSIWLLRHSRLMGSSDIDNWLCEAKESTVSFWNGHVEQPILSIRDELFQTFRKREKGAIELEEVQITANSLHRMLRAFSEQTKGDKLPEDATDNEMLEVVMERYEKELMHPIQNLLSGELARALLIQVQKLKLDIEEAMLELDQILRANEINFAILAALPAFFLSVLVMMLLRAWFKRDTRAEGRGRVARIQRRLLVVEVERRVMQLESCNYKGRMYSGMKNENDAQTPQSNFGLVLYYLDRLHYAAEGHARATGEWISLRQDIINLAKPDIPTAHKLKITSRMLRVYDCLLPLPKRQ</sequence>
<keyword evidence="2 7" id="KW-0812">Transmembrane</keyword>
<dbReference type="PANTHER" id="PTHR28234">
    <property type="entry name" value="NUCLEAR CONTROL OF ATPASE PROTEIN 2"/>
    <property type="match status" value="1"/>
</dbReference>
<dbReference type="AlphaFoldDB" id="A0AAV0DJB7"/>
<evidence type="ECO:0000256" key="3">
    <source>
        <dbReference type="ARBA" id="ARBA00022989"/>
    </source>
</evidence>
<evidence type="ECO:0000256" key="4">
    <source>
        <dbReference type="ARBA" id="ARBA00023128"/>
    </source>
</evidence>
<evidence type="ECO:0000313" key="9">
    <source>
        <dbReference type="Proteomes" id="UP001152523"/>
    </source>
</evidence>
<evidence type="ECO:0000256" key="5">
    <source>
        <dbReference type="ARBA" id="ARBA00023136"/>
    </source>
</evidence>
<dbReference type="GO" id="GO:0005741">
    <property type="term" value="C:mitochondrial outer membrane"/>
    <property type="evidence" value="ECO:0007669"/>
    <property type="project" value="TreeGrafter"/>
</dbReference>
<dbReference type="Pfam" id="PF08637">
    <property type="entry name" value="NCA2"/>
    <property type="match status" value="1"/>
</dbReference>
<evidence type="ECO:0000256" key="2">
    <source>
        <dbReference type="ARBA" id="ARBA00022692"/>
    </source>
</evidence>
<proteinExistence type="predicted"/>
<name>A0AAV0DJB7_9ASTE</name>
<feature type="transmembrane region" description="Helical" evidence="7">
    <location>
        <begin position="303"/>
        <end position="321"/>
    </location>
</feature>
<evidence type="ECO:0000256" key="7">
    <source>
        <dbReference type="SAM" id="Phobius"/>
    </source>
</evidence>
<organism evidence="8 9">
    <name type="scientific">Cuscuta epithymum</name>
    <dbReference type="NCBI Taxonomy" id="186058"/>
    <lineage>
        <taxon>Eukaryota</taxon>
        <taxon>Viridiplantae</taxon>
        <taxon>Streptophyta</taxon>
        <taxon>Embryophyta</taxon>
        <taxon>Tracheophyta</taxon>
        <taxon>Spermatophyta</taxon>
        <taxon>Magnoliopsida</taxon>
        <taxon>eudicotyledons</taxon>
        <taxon>Gunneridae</taxon>
        <taxon>Pentapetalae</taxon>
        <taxon>asterids</taxon>
        <taxon>lamiids</taxon>
        <taxon>Solanales</taxon>
        <taxon>Convolvulaceae</taxon>
        <taxon>Cuscuteae</taxon>
        <taxon>Cuscuta</taxon>
        <taxon>Cuscuta subgen. Cuscuta</taxon>
    </lineage>
</organism>
<reference evidence="8" key="1">
    <citation type="submission" date="2022-07" db="EMBL/GenBank/DDBJ databases">
        <authorList>
            <person name="Macas J."/>
            <person name="Novak P."/>
            <person name="Neumann P."/>
        </authorList>
    </citation>
    <scope>NUCLEOTIDE SEQUENCE</scope>
</reference>
<dbReference type="Proteomes" id="UP001152523">
    <property type="component" value="Unassembled WGS sequence"/>
</dbReference>
<dbReference type="EMBL" id="CAMAPF010000107">
    <property type="protein sequence ID" value="CAH9100128.1"/>
    <property type="molecule type" value="Genomic_DNA"/>
</dbReference>
<keyword evidence="3 7" id="KW-1133">Transmembrane helix</keyword>
<evidence type="ECO:0000313" key="8">
    <source>
        <dbReference type="EMBL" id="CAH9100128.1"/>
    </source>
</evidence>
<feature type="coiled-coil region" evidence="6">
    <location>
        <begin position="436"/>
        <end position="463"/>
    </location>
</feature>
<accession>A0AAV0DJB7</accession>
<comment type="caution">
    <text evidence="8">The sequence shown here is derived from an EMBL/GenBank/DDBJ whole genome shotgun (WGS) entry which is preliminary data.</text>
</comment>
<protein>
    <recommendedName>
        <fullName evidence="10">Protein DGS1, mitochondrial</fullName>
    </recommendedName>
</protein>
<evidence type="ECO:0000256" key="1">
    <source>
        <dbReference type="ARBA" id="ARBA00004225"/>
    </source>
</evidence>
<evidence type="ECO:0000256" key="6">
    <source>
        <dbReference type="SAM" id="Coils"/>
    </source>
</evidence>
<keyword evidence="5 7" id="KW-0472">Membrane</keyword>
<dbReference type="PANTHER" id="PTHR28234:SF1">
    <property type="entry name" value="NUCLEAR CONTROL OF ATPASE PROTEIN 2"/>
    <property type="match status" value="1"/>
</dbReference>
<keyword evidence="4" id="KW-0496">Mitochondrion</keyword>
<comment type="subcellular location">
    <subcellularLocation>
        <location evidence="1">Mitochondrion membrane</location>
        <topology evidence="1">Multi-pass membrane protein</topology>
    </subcellularLocation>
</comment>
<feature type="transmembrane region" description="Helical" evidence="7">
    <location>
        <begin position="468"/>
        <end position="491"/>
    </location>
</feature>
<keyword evidence="6" id="KW-0175">Coiled coil</keyword>
<dbReference type="InterPro" id="IPR013946">
    <property type="entry name" value="NCA2-like"/>
</dbReference>
<gene>
    <name evidence="8" type="ORF">CEPIT_LOCUS15202</name>
</gene>
<evidence type="ECO:0008006" key="10">
    <source>
        <dbReference type="Google" id="ProtNLM"/>
    </source>
</evidence>